<accession>A0A834MEC5</accession>
<organism evidence="1 2">
    <name type="scientific">Rhynchophorus ferrugineus</name>
    <name type="common">Red palm weevil</name>
    <name type="synonym">Curculio ferrugineus</name>
    <dbReference type="NCBI Taxonomy" id="354439"/>
    <lineage>
        <taxon>Eukaryota</taxon>
        <taxon>Metazoa</taxon>
        <taxon>Ecdysozoa</taxon>
        <taxon>Arthropoda</taxon>
        <taxon>Hexapoda</taxon>
        <taxon>Insecta</taxon>
        <taxon>Pterygota</taxon>
        <taxon>Neoptera</taxon>
        <taxon>Endopterygota</taxon>
        <taxon>Coleoptera</taxon>
        <taxon>Polyphaga</taxon>
        <taxon>Cucujiformia</taxon>
        <taxon>Curculionidae</taxon>
        <taxon>Dryophthorinae</taxon>
        <taxon>Rhynchophorus</taxon>
    </lineage>
</organism>
<gene>
    <name evidence="1" type="ORF">GWI33_009888</name>
</gene>
<sequence length="28" mass="3153">CVPVGFLFLIDIAYDPYRTKLQAAGPKR</sequence>
<proteinExistence type="predicted"/>
<dbReference type="Proteomes" id="UP000625711">
    <property type="component" value="Unassembled WGS sequence"/>
</dbReference>
<feature type="non-terminal residue" evidence="1">
    <location>
        <position position="1"/>
    </location>
</feature>
<dbReference type="AlphaFoldDB" id="A0A834MEC5"/>
<comment type="caution">
    <text evidence="1">The sequence shown here is derived from an EMBL/GenBank/DDBJ whole genome shotgun (WGS) entry which is preliminary data.</text>
</comment>
<protein>
    <submittedName>
        <fullName evidence="1">Uncharacterized protein</fullName>
    </submittedName>
</protein>
<keyword evidence="2" id="KW-1185">Reference proteome</keyword>
<reference evidence="1" key="1">
    <citation type="submission" date="2020-08" db="EMBL/GenBank/DDBJ databases">
        <title>Genome sequencing and assembly of the red palm weevil Rhynchophorus ferrugineus.</title>
        <authorList>
            <person name="Dias G.B."/>
            <person name="Bergman C.M."/>
            <person name="Manee M."/>
        </authorList>
    </citation>
    <scope>NUCLEOTIDE SEQUENCE</scope>
    <source>
        <strain evidence="1">AA-2017</strain>
        <tissue evidence="1">Whole larva</tissue>
    </source>
</reference>
<evidence type="ECO:0000313" key="1">
    <source>
        <dbReference type="EMBL" id="KAF7276720.1"/>
    </source>
</evidence>
<dbReference type="EMBL" id="JAACXV010005822">
    <property type="protein sequence ID" value="KAF7276720.1"/>
    <property type="molecule type" value="Genomic_DNA"/>
</dbReference>
<name>A0A834MEC5_RHYFE</name>
<evidence type="ECO:0000313" key="2">
    <source>
        <dbReference type="Proteomes" id="UP000625711"/>
    </source>
</evidence>